<keyword evidence="5" id="KW-1185">Reference proteome</keyword>
<dbReference type="eggNOG" id="KOG1198">
    <property type="taxonomic scope" value="Eukaryota"/>
</dbReference>
<dbReference type="AlphaFoldDB" id="W9WQ65"/>
<name>W9WQ65_9EURO</name>
<dbReference type="Gene3D" id="3.90.180.10">
    <property type="entry name" value="Medium-chain alcohol dehydrogenases, catalytic domain"/>
    <property type="match status" value="1"/>
</dbReference>
<evidence type="ECO:0000313" key="5">
    <source>
        <dbReference type="Proteomes" id="UP000019471"/>
    </source>
</evidence>
<dbReference type="InterPro" id="IPR047122">
    <property type="entry name" value="Trans-enoyl_RdTase-like"/>
</dbReference>
<dbReference type="HOGENOM" id="CLU_026673_16_0_1"/>
<dbReference type="OrthoDB" id="3233595at2759"/>
<comment type="caution">
    <text evidence="4">The sequence shown here is derived from an EMBL/GenBank/DDBJ whole genome shotgun (WGS) entry which is preliminary data.</text>
</comment>
<proteinExistence type="inferred from homology"/>
<gene>
    <name evidence="4" type="ORF">A1O5_10001</name>
</gene>
<dbReference type="InterPro" id="IPR020843">
    <property type="entry name" value="ER"/>
</dbReference>
<dbReference type="InterPro" id="IPR036291">
    <property type="entry name" value="NAD(P)-bd_dom_sf"/>
</dbReference>
<dbReference type="PANTHER" id="PTHR45348">
    <property type="entry name" value="HYPOTHETICAL OXIDOREDUCTASE (EUROFUNG)"/>
    <property type="match status" value="1"/>
</dbReference>
<dbReference type="SUPFAM" id="SSF51735">
    <property type="entry name" value="NAD(P)-binding Rossmann-fold domains"/>
    <property type="match status" value="1"/>
</dbReference>
<evidence type="ECO:0000313" key="4">
    <source>
        <dbReference type="EMBL" id="EXJ66806.1"/>
    </source>
</evidence>
<dbReference type="STRING" id="1182543.W9WQ65"/>
<dbReference type="PANTHER" id="PTHR45348:SF5">
    <property type="entry name" value="OXIDOREDUCTASE, PUTATIVE (AFU_ORTHOLOGUE AFUA_8G01420)-RELATED"/>
    <property type="match status" value="1"/>
</dbReference>
<dbReference type="RefSeq" id="XP_007748769.1">
    <property type="nucleotide sequence ID" value="XM_007750579.1"/>
</dbReference>
<protein>
    <recommendedName>
        <fullName evidence="3">Enoyl reductase (ER) domain-containing protein</fullName>
    </recommendedName>
</protein>
<sequence length="350" mass="38322">MKSAHVYRKGNDDIEVKIVQIPVPTPEKNQVLVKVVVAGSNPKDWKYPFIDPKASGTNTGDDVAGYVEAVGPDVTEFQIGQRVAAFHQPHTSHGAYGEYAIAGEKYTFHLPEHVSFEEGVTIPLTATTAAVGLFAYLGLPEPWLTTKEFQQRKPKGGVLIYGASTAVGAFAIKLLQRANIHPIIGVAGKGIDYARSLLDPSKGDLVANYRDGSDQLVQTIKNELEKREPLMYAFDTVSDNGTYQNVVKVLDPKAHISLILPGQEYKEVPSSMLKTITTGSSVFGFPDDLVDFGFVWTRWFGAGLKEGWLTGHPYEVIPGGLAGVEEGLRRLKEGRASAVKYVYRIQETKE</sequence>
<dbReference type="SUPFAM" id="SSF50129">
    <property type="entry name" value="GroES-like"/>
    <property type="match status" value="1"/>
</dbReference>
<dbReference type="SMART" id="SM00829">
    <property type="entry name" value="PKS_ER"/>
    <property type="match status" value="1"/>
</dbReference>
<dbReference type="GeneID" id="19194696"/>
<evidence type="ECO:0000256" key="2">
    <source>
        <dbReference type="ARBA" id="ARBA00023002"/>
    </source>
</evidence>
<feature type="domain" description="Enoyl reductase (ER)" evidence="3">
    <location>
        <begin position="10"/>
        <end position="339"/>
    </location>
</feature>
<accession>W9WQ65</accession>
<dbReference type="Gene3D" id="3.40.50.720">
    <property type="entry name" value="NAD(P)-binding Rossmann-like Domain"/>
    <property type="match status" value="1"/>
</dbReference>
<dbReference type="InterPro" id="IPR013154">
    <property type="entry name" value="ADH-like_N"/>
</dbReference>
<dbReference type="EMBL" id="AMGX01000018">
    <property type="protein sequence ID" value="EXJ66806.1"/>
    <property type="molecule type" value="Genomic_DNA"/>
</dbReference>
<reference evidence="4 5" key="1">
    <citation type="submission" date="2013-03" db="EMBL/GenBank/DDBJ databases">
        <title>The Genome Sequence of Cladophialophora psammophila CBS 110553.</title>
        <authorList>
            <consortium name="The Broad Institute Genomics Platform"/>
            <person name="Cuomo C."/>
            <person name="de Hoog S."/>
            <person name="Gorbushina A."/>
            <person name="Walker B."/>
            <person name="Young S.K."/>
            <person name="Zeng Q."/>
            <person name="Gargeya S."/>
            <person name="Fitzgerald M."/>
            <person name="Haas B."/>
            <person name="Abouelleil A."/>
            <person name="Allen A.W."/>
            <person name="Alvarado L."/>
            <person name="Arachchi H.M."/>
            <person name="Berlin A.M."/>
            <person name="Chapman S.B."/>
            <person name="Gainer-Dewar J."/>
            <person name="Goldberg J."/>
            <person name="Griggs A."/>
            <person name="Gujja S."/>
            <person name="Hansen M."/>
            <person name="Howarth C."/>
            <person name="Imamovic A."/>
            <person name="Ireland A."/>
            <person name="Larimer J."/>
            <person name="McCowan C."/>
            <person name="Murphy C."/>
            <person name="Pearson M."/>
            <person name="Poon T.W."/>
            <person name="Priest M."/>
            <person name="Roberts A."/>
            <person name="Saif S."/>
            <person name="Shea T."/>
            <person name="Sisk P."/>
            <person name="Sykes S."/>
            <person name="Wortman J."/>
            <person name="Nusbaum C."/>
            <person name="Birren B."/>
        </authorList>
    </citation>
    <scope>NUCLEOTIDE SEQUENCE [LARGE SCALE GENOMIC DNA]</scope>
    <source>
        <strain evidence="4 5">CBS 110553</strain>
    </source>
</reference>
<comment type="similarity">
    <text evidence="1">Belongs to the zinc-containing alcohol dehydrogenase family.</text>
</comment>
<dbReference type="GO" id="GO:0016651">
    <property type="term" value="F:oxidoreductase activity, acting on NAD(P)H"/>
    <property type="evidence" value="ECO:0007669"/>
    <property type="project" value="InterPro"/>
</dbReference>
<dbReference type="Proteomes" id="UP000019471">
    <property type="component" value="Unassembled WGS sequence"/>
</dbReference>
<evidence type="ECO:0000256" key="1">
    <source>
        <dbReference type="ARBA" id="ARBA00008072"/>
    </source>
</evidence>
<keyword evidence="2" id="KW-0560">Oxidoreductase</keyword>
<evidence type="ECO:0000259" key="3">
    <source>
        <dbReference type="SMART" id="SM00829"/>
    </source>
</evidence>
<organism evidence="4 5">
    <name type="scientific">Cladophialophora psammophila CBS 110553</name>
    <dbReference type="NCBI Taxonomy" id="1182543"/>
    <lineage>
        <taxon>Eukaryota</taxon>
        <taxon>Fungi</taxon>
        <taxon>Dikarya</taxon>
        <taxon>Ascomycota</taxon>
        <taxon>Pezizomycotina</taxon>
        <taxon>Eurotiomycetes</taxon>
        <taxon>Chaetothyriomycetidae</taxon>
        <taxon>Chaetothyriales</taxon>
        <taxon>Herpotrichiellaceae</taxon>
        <taxon>Cladophialophora</taxon>
    </lineage>
</organism>
<dbReference type="CDD" id="cd08249">
    <property type="entry name" value="enoyl_reductase_like"/>
    <property type="match status" value="1"/>
</dbReference>
<dbReference type="Pfam" id="PF08240">
    <property type="entry name" value="ADH_N"/>
    <property type="match status" value="1"/>
</dbReference>
<dbReference type="InterPro" id="IPR011032">
    <property type="entry name" value="GroES-like_sf"/>
</dbReference>